<dbReference type="Gene3D" id="2.20.25.180">
    <property type="match status" value="1"/>
</dbReference>
<accession>A0A1J4QF89</accession>
<protein>
    <recommendedName>
        <fullName evidence="2">Bacteriophage T7 DNA helicase/primase N-terminal domain-containing protein</fullName>
    </recommendedName>
</protein>
<organism evidence="3 4">
    <name type="scientific">Oceanisphaera psychrotolerans</name>
    <dbReference type="NCBI Taxonomy" id="1414654"/>
    <lineage>
        <taxon>Bacteria</taxon>
        <taxon>Pseudomonadati</taxon>
        <taxon>Pseudomonadota</taxon>
        <taxon>Gammaproteobacteria</taxon>
        <taxon>Aeromonadales</taxon>
        <taxon>Aeromonadaceae</taxon>
        <taxon>Oceanisphaera</taxon>
    </lineage>
</organism>
<name>A0A1J4QF89_9GAMM</name>
<dbReference type="STRING" id="1414654.BFR47_16045"/>
<proteinExistence type="predicted"/>
<comment type="caution">
    <text evidence="3">The sequence shown here is derived from an EMBL/GenBank/DDBJ whole genome shotgun (WGS) entry which is preliminary data.</text>
</comment>
<keyword evidence="4" id="KW-1185">Reference proteome</keyword>
<dbReference type="AlphaFoldDB" id="A0A1J4QF89"/>
<dbReference type="Pfam" id="PF21268">
    <property type="entry name" value="Helic-prim_T7_N"/>
    <property type="match status" value="1"/>
</dbReference>
<evidence type="ECO:0000256" key="1">
    <source>
        <dbReference type="SAM" id="MobiDB-lite"/>
    </source>
</evidence>
<evidence type="ECO:0000313" key="3">
    <source>
        <dbReference type="EMBL" id="OIN07928.1"/>
    </source>
</evidence>
<evidence type="ECO:0000313" key="4">
    <source>
        <dbReference type="Proteomes" id="UP000243073"/>
    </source>
</evidence>
<feature type="domain" description="Bacteriophage T7 DNA helicase/primase N-terminal" evidence="2">
    <location>
        <begin position="29"/>
        <end position="87"/>
    </location>
</feature>
<evidence type="ECO:0000259" key="2">
    <source>
        <dbReference type="Pfam" id="PF21268"/>
    </source>
</evidence>
<reference evidence="3 4" key="1">
    <citation type="submission" date="2016-07" db="EMBL/GenBank/DDBJ databases">
        <title>Draft Genome Sequence of Oceanisphaera psychrotolerans, isolated from coastal sediment samples.</title>
        <authorList>
            <person name="Zhuo S."/>
            <person name="Ruan Z."/>
        </authorList>
    </citation>
    <scope>NUCLEOTIDE SEQUENCE [LARGE SCALE GENOMIC DNA]</scope>
    <source>
        <strain evidence="3 4">LAM-WHM-ZC</strain>
    </source>
</reference>
<gene>
    <name evidence="3" type="ORF">BFR47_16045</name>
</gene>
<dbReference type="InterPro" id="IPR048774">
    <property type="entry name" value="Helic-prim_T7_N"/>
</dbReference>
<feature type="region of interest" description="Disordered" evidence="1">
    <location>
        <begin position="1"/>
        <end position="23"/>
    </location>
</feature>
<dbReference type="Proteomes" id="UP000243073">
    <property type="component" value="Unassembled WGS sequence"/>
</dbReference>
<dbReference type="EMBL" id="MDKE01000031">
    <property type="protein sequence ID" value="OIN07928.1"/>
    <property type="molecule type" value="Genomic_DNA"/>
</dbReference>
<sequence length="106" mass="12070">MNIKEDEDGEPSKPRGKQVATDKPLVPFGEYRALSKRKLTEETCKKFGYFIGSFKGELVQVAPYYDEEGKLCGQKLRFANKDFRATGELKRAVLFGCLLFIRLSRA</sequence>
<dbReference type="SUPFAM" id="SSF56731">
    <property type="entry name" value="DNA primase core"/>
    <property type="match status" value="1"/>
</dbReference>